<evidence type="ECO:0000313" key="2">
    <source>
        <dbReference type="EMBL" id="CAA2099339.1"/>
    </source>
</evidence>
<accession>A0A679ILH1</accession>
<protein>
    <recommendedName>
        <fullName evidence="3">Helicase SNF2</fullName>
    </recommendedName>
</protein>
<sequence length="127" mass="12804">MKTSRLLTAVALATLFAAGAHAEQYQGVLQFDSSASRADVRAQAVVAAHGDDPYREGALAGVAPPLVRDADRAGVRAQAFAAARAGNLYGDAAGAGVERLAGSTVDRAAVRAQARATAARGVTEGSL</sequence>
<evidence type="ECO:0000256" key="1">
    <source>
        <dbReference type="SAM" id="SignalP"/>
    </source>
</evidence>
<name>A0A679ILH1_VARPD</name>
<keyword evidence="1" id="KW-0732">Signal</keyword>
<gene>
    <name evidence="2" type="ORF">VVAX_00187</name>
</gene>
<dbReference type="AlphaFoldDB" id="A0A679ILH1"/>
<evidence type="ECO:0008006" key="3">
    <source>
        <dbReference type="Google" id="ProtNLM"/>
    </source>
</evidence>
<feature type="signal peptide" evidence="1">
    <location>
        <begin position="1"/>
        <end position="22"/>
    </location>
</feature>
<reference evidence="2" key="1">
    <citation type="submission" date="2019-12" db="EMBL/GenBank/DDBJ databases">
        <authorList>
            <person name="Cremers G."/>
        </authorList>
    </citation>
    <scope>NUCLEOTIDE SEQUENCE</scope>
    <source>
        <strain evidence="2">Vvax</strain>
    </source>
</reference>
<feature type="chain" id="PRO_5025414980" description="Helicase SNF2" evidence="1">
    <location>
        <begin position="23"/>
        <end position="127"/>
    </location>
</feature>
<dbReference type="EMBL" id="LR743507">
    <property type="protein sequence ID" value="CAA2099339.1"/>
    <property type="molecule type" value="Genomic_DNA"/>
</dbReference>
<dbReference type="RefSeq" id="WP_339087974.1">
    <property type="nucleotide sequence ID" value="NZ_LR743507.1"/>
</dbReference>
<organism evidence="2">
    <name type="scientific">Variovorax paradoxus</name>
    <dbReference type="NCBI Taxonomy" id="34073"/>
    <lineage>
        <taxon>Bacteria</taxon>
        <taxon>Pseudomonadati</taxon>
        <taxon>Pseudomonadota</taxon>
        <taxon>Betaproteobacteria</taxon>
        <taxon>Burkholderiales</taxon>
        <taxon>Comamonadaceae</taxon>
        <taxon>Variovorax</taxon>
    </lineage>
</organism>
<proteinExistence type="predicted"/>